<proteinExistence type="predicted"/>
<comment type="caution">
    <text evidence="1">The sequence shown here is derived from an EMBL/GenBank/DDBJ whole genome shotgun (WGS) entry which is preliminary data.</text>
</comment>
<dbReference type="EMBL" id="JAKREW010000020">
    <property type="protein sequence ID" value="MCG7507043.1"/>
    <property type="molecule type" value="Genomic_DNA"/>
</dbReference>
<dbReference type="Proteomes" id="UP001201701">
    <property type="component" value="Unassembled WGS sequence"/>
</dbReference>
<accession>A0ABS9QJN7</accession>
<reference evidence="1 2" key="1">
    <citation type="submission" date="2022-02" db="EMBL/GenBank/DDBJ databases">
        <title>Draft genome sequence of Mezorhizobium retamae strain IRAMC:0171 isolated from Retama raetam nodules.</title>
        <authorList>
            <person name="Bengaied R."/>
            <person name="Sbissi I."/>
            <person name="Huber K."/>
            <person name="Ghodbane F."/>
            <person name="Nouioui I."/>
            <person name="Tarhouni M."/>
            <person name="Gtari M."/>
        </authorList>
    </citation>
    <scope>NUCLEOTIDE SEQUENCE [LARGE SCALE GENOMIC DNA]</scope>
    <source>
        <strain evidence="1 2">IRAMC:0171</strain>
    </source>
</reference>
<sequence length="49" mass="5744">MITRIMAWWHAGQARRLEVAVRHYAIAYQAAKARYENALLDVRANNDEE</sequence>
<protein>
    <submittedName>
        <fullName evidence="1">Uncharacterized protein</fullName>
    </submittedName>
</protein>
<keyword evidence="2" id="KW-1185">Reference proteome</keyword>
<gene>
    <name evidence="1" type="ORF">L4923_18605</name>
</gene>
<name>A0ABS9QJN7_9HYPH</name>
<evidence type="ECO:0000313" key="2">
    <source>
        <dbReference type="Proteomes" id="UP001201701"/>
    </source>
</evidence>
<organism evidence="1 2">
    <name type="scientific">Mesorhizobium retamae</name>
    <dbReference type="NCBI Taxonomy" id="2912854"/>
    <lineage>
        <taxon>Bacteria</taxon>
        <taxon>Pseudomonadati</taxon>
        <taxon>Pseudomonadota</taxon>
        <taxon>Alphaproteobacteria</taxon>
        <taxon>Hyphomicrobiales</taxon>
        <taxon>Phyllobacteriaceae</taxon>
        <taxon>Mesorhizobium</taxon>
    </lineage>
</organism>
<dbReference type="RefSeq" id="WP_239367811.1">
    <property type="nucleotide sequence ID" value="NZ_JAKREW010000020.1"/>
</dbReference>
<evidence type="ECO:0000313" key="1">
    <source>
        <dbReference type="EMBL" id="MCG7507043.1"/>
    </source>
</evidence>